<dbReference type="PROSITE" id="PS51372">
    <property type="entry name" value="PRD_2"/>
    <property type="match status" value="1"/>
</dbReference>
<dbReference type="InterPro" id="IPR011608">
    <property type="entry name" value="PRD"/>
</dbReference>
<evidence type="ECO:0000313" key="3">
    <source>
        <dbReference type="Proteomes" id="UP000823883"/>
    </source>
</evidence>
<dbReference type="Pfam" id="PF00874">
    <property type="entry name" value="PRD"/>
    <property type="match status" value="1"/>
</dbReference>
<reference evidence="2" key="2">
    <citation type="submission" date="2021-04" db="EMBL/GenBank/DDBJ databases">
        <authorList>
            <person name="Gilroy R."/>
        </authorList>
    </citation>
    <scope>NUCLEOTIDE SEQUENCE</scope>
    <source>
        <strain evidence="2">CHK183-5548</strain>
    </source>
</reference>
<dbReference type="Gene3D" id="1.10.1790.10">
    <property type="entry name" value="PRD domain"/>
    <property type="match status" value="1"/>
</dbReference>
<feature type="domain" description="PRD" evidence="1">
    <location>
        <begin position="20"/>
        <end position="127"/>
    </location>
</feature>
<organism evidence="2 3">
    <name type="scientific">Candidatus Lachnoclostridium pullistercoris</name>
    <dbReference type="NCBI Taxonomy" id="2838632"/>
    <lineage>
        <taxon>Bacteria</taxon>
        <taxon>Bacillati</taxon>
        <taxon>Bacillota</taxon>
        <taxon>Clostridia</taxon>
        <taxon>Lachnospirales</taxon>
        <taxon>Lachnospiraceae</taxon>
    </lineage>
</organism>
<dbReference type="Proteomes" id="UP000823883">
    <property type="component" value="Unassembled WGS sequence"/>
</dbReference>
<name>A0A9D2PE68_9FIRM</name>
<sequence>MEKTDVEEIVSERTAGWEKFDRRENARISDFAMEVLEYSRQKGIEFDRSAGITFVSHLATLYQRLFLTNETVNIDPELFEQVPSELRDMGEEVGVIAEKRFGKKLDENEKFLIATHLGAMEERIRQGVTD</sequence>
<accession>A0A9D2PE68</accession>
<evidence type="ECO:0000259" key="1">
    <source>
        <dbReference type="PROSITE" id="PS51372"/>
    </source>
</evidence>
<dbReference type="SUPFAM" id="SSF63520">
    <property type="entry name" value="PTS-regulatory domain, PRD"/>
    <property type="match status" value="1"/>
</dbReference>
<dbReference type="AlphaFoldDB" id="A0A9D2PE68"/>
<proteinExistence type="predicted"/>
<dbReference type="InterPro" id="IPR036634">
    <property type="entry name" value="PRD_sf"/>
</dbReference>
<evidence type="ECO:0000313" key="2">
    <source>
        <dbReference type="EMBL" id="HJC48416.1"/>
    </source>
</evidence>
<comment type="caution">
    <text evidence="2">The sequence shown here is derived from an EMBL/GenBank/DDBJ whole genome shotgun (WGS) entry which is preliminary data.</text>
</comment>
<protein>
    <submittedName>
        <fullName evidence="2">PRD domain-containing protein</fullName>
    </submittedName>
</protein>
<reference evidence="2" key="1">
    <citation type="journal article" date="2021" name="PeerJ">
        <title>Extensive microbial diversity within the chicken gut microbiome revealed by metagenomics and culture.</title>
        <authorList>
            <person name="Gilroy R."/>
            <person name="Ravi A."/>
            <person name="Getino M."/>
            <person name="Pursley I."/>
            <person name="Horton D.L."/>
            <person name="Alikhan N.F."/>
            <person name="Baker D."/>
            <person name="Gharbi K."/>
            <person name="Hall N."/>
            <person name="Watson M."/>
            <person name="Adriaenssens E.M."/>
            <person name="Foster-Nyarko E."/>
            <person name="Jarju S."/>
            <person name="Secka A."/>
            <person name="Antonio M."/>
            <person name="Oren A."/>
            <person name="Chaudhuri R.R."/>
            <person name="La Ragione R."/>
            <person name="Hildebrand F."/>
            <person name="Pallen M.J."/>
        </authorList>
    </citation>
    <scope>NUCLEOTIDE SEQUENCE</scope>
    <source>
        <strain evidence="2">CHK183-5548</strain>
    </source>
</reference>
<dbReference type="GO" id="GO:0006355">
    <property type="term" value="P:regulation of DNA-templated transcription"/>
    <property type="evidence" value="ECO:0007669"/>
    <property type="project" value="InterPro"/>
</dbReference>
<dbReference type="EMBL" id="DWWL01000066">
    <property type="protein sequence ID" value="HJC48416.1"/>
    <property type="molecule type" value="Genomic_DNA"/>
</dbReference>
<gene>
    <name evidence="2" type="ORF">IAA04_10230</name>
</gene>